<dbReference type="Proteomes" id="UP001152797">
    <property type="component" value="Unassembled WGS sequence"/>
</dbReference>
<dbReference type="EMBL" id="CAMXCT030000001">
    <property type="protein sequence ID" value="CAL4758843.1"/>
    <property type="molecule type" value="Genomic_DNA"/>
</dbReference>
<keyword evidence="7" id="KW-0067">ATP-binding</keyword>
<sequence>MEAHSPWKVTGEVARLSPANNYSAELTLSRPAEGLQVALDQSATLQVLGVCIEDNAKPADQKPVDAYTRGSDLVATYPKSSQGVRTQIYWHVEASELTSSIAPEIDLWVSAQTDLLDCQPTLHVQSQVTASEVFECLGTDPANYRPLRSQAELTLAPPEHRCVQGLIFRLPGNVTYAQLLHPSDVLIREEQNDATSAQTSLVADPVGEQTRYTCKSQLFFESLEKGVIRRARVRGVFVARENDLEAVAASARRLVEQKLPLTTPWGAKGPVHSSRDMSNHLTEVLQRPFNPTIFVVGDVILDRYHWGNVDRISPEAPIPLLRVDRHEQRLGGAGSVVSMLAALEVNVRLATVLGNDEAATRVMELLNDLGVEASAVLTDNNRPTTVKERFLGRAQSRHPQQMIRIDHEEDAPLNESLSSQMIEQITSHLEGVDVVLVSDYNKGVCAGEIIPAIVAAAEKKNIPVIADPIRGGDYSRYKGCACITPNRLEASLALGRKIETPEAGIEAAQDLLKFGVHSAIVTLDRDGMAWAREDGTHGISPIKPREVYDITGAGDMVLSIIGYSVAAGLEASQIVELANLAGGLEVERLGVVPLTRKELLEELHGNEPMRHLKALACDDLLEELRKRRQKGERIVMTNGCFDLIHPGHVASLQEARALGDCLVVGLNSDVSVRQLKGPQRPVIDEEGRAAMLTALECVDYVVLFDEVSVEPLVQRIMPDVLAKAAQYAPHQVVGYQIVQANGGEVVCTKMHNEYSTTSIIQGIQQLAAELAADNSK</sequence>
<dbReference type="GO" id="GO:0005524">
    <property type="term" value="F:ATP binding"/>
    <property type="evidence" value="ECO:0007669"/>
    <property type="project" value="UniProtKB-KW"/>
</dbReference>
<keyword evidence="4" id="KW-0548">Nucleotidyltransferase</keyword>
<evidence type="ECO:0000313" key="12">
    <source>
        <dbReference type="EMBL" id="CAI3971531.1"/>
    </source>
</evidence>
<evidence type="ECO:0000259" key="11">
    <source>
        <dbReference type="Pfam" id="PF01467"/>
    </source>
</evidence>
<evidence type="ECO:0000256" key="8">
    <source>
        <dbReference type="ARBA" id="ARBA00023268"/>
    </source>
</evidence>
<feature type="domain" description="Carbohydrate kinase PfkB" evidence="10">
    <location>
        <begin position="293"/>
        <end position="591"/>
    </location>
</feature>
<dbReference type="SUPFAM" id="SSF52374">
    <property type="entry name" value="Nucleotidylyl transferase"/>
    <property type="match status" value="1"/>
</dbReference>
<dbReference type="InterPro" id="IPR029056">
    <property type="entry name" value="Ribokinase-like"/>
</dbReference>
<dbReference type="GO" id="GO:0005829">
    <property type="term" value="C:cytosol"/>
    <property type="evidence" value="ECO:0007669"/>
    <property type="project" value="TreeGrafter"/>
</dbReference>
<evidence type="ECO:0000313" key="14">
    <source>
        <dbReference type="EMBL" id="CAL4758843.1"/>
    </source>
</evidence>
<name>A0A9P1BHG9_9DINO</name>
<dbReference type="EMBL" id="CAMXCT010000001">
    <property type="protein sequence ID" value="CAI3971531.1"/>
    <property type="molecule type" value="Genomic_DNA"/>
</dbReference>
<dbReference type="CDD" id="cd01172">
    <property type="entry name" value="RfaE_like"/>
    <property type="match status" value="1"/>
</dbReference>
<dbReference type="PANTHER" id="PTHR46969">
    <property type="entry name" value="BIFUNCTIONAL PROTEIN HLDE"/>
    <property type="match status" value="1"/>
</dbReference>
<dbReference type="NCBIfam" id="TIGR00125">
    <property type="entry name" value="cyt_tran_rel"/>
    <property type="match status" value="1"/>
</dbReference>
<evidence type="ECO:0000313" key="15">
    <source>
        <dbReference type="Proteomes" id="UP001152797"/>
    </source>
</evidence>
<evidence type="ECO:0000256" key="4">
    <source>
        <dbReference type="ARBA" id="ARBA00022695"/>
    </source>
</evidence>
<evidence type="ECO:0000256" key="5">
    <source>
        <dbReference type="ARBA" id="ARBA00022741"/>
    </source>
</evidence>
<dbReference type="GO" id="GO:0033786">
    <property type="term" value="F:heptose-1-phosphate adenylyltransferase activity"/>
    <property type="evidence" value="ECO:0007669"/>
    <property type="project" value="TreeGrafter"/>
</dbReference>
<protein>
    <submittedName>
        <fullName evidence="14">Bifunctional protein HldE</fullName>
    </submittedName>
</protein>
<evidence type="ECO:0000256" key="1">
    <source>
        <dbReference type="ARBA" id="ARBA00002319"/>
    </source>
</evidence>
<evidence type="ECO:0000313" key="13">
    <source>
        <dbReference type="EMBL" id="CAL1124906.1"/>
    </source>
</evidence>
<organism evidence="12">
    <name type="scientific">Cladocopium goreaui</name>
    <dbReference type="NCBI Taxonomy" id="2562237"/>
    <lineage>
        <taxon>Eukaryota</taxon>
        <taxon>Sar</taxon>
        <taxon>Alveolata</taxon>
        <taxon>Dinophyceae</taxon>
        <taxon>Suessiales</taxon>
        <taxon>Symbiodiniaceae</taxon>
        <taxon>Cladocopium</taxon>
    </lineage>
</organism>
<evidence type="ECO:0000259" key="10">
    <source>
        <dbReference type="Pfam" id="PF00294"/>
    </source>
</evidence>
<evidence type="ECO:0000256" key="7">
    <source>
        <dbReference type="ARBA" id="ARBA00022840"/>
    </source>
</evidence>
<dbReference type="Gene3D" id="3.40.1190.20">
    <property type="match status" value="1"/>
</dbReference>
<reference evidence="13" key="2">
    <citation type="submission" date="2024-04" db="EMBL/GenBank/DDBJ databases">
        <authorList>
            <person name="Chen Y."/>
            <person name="Shah S."/>
            <person name="Dougan E. K."/>
            <person name="Thang M."/>
            <person name="Chan C."/>
        </authorList>
    </citation>
    <scope>NUCLEOTIDE SEQUENCE [LARGE SCALE GENOMIC DNA]</scope>
</reference>
<dbReference type="InterPro" id="IPR014729">
    <property type="entry name" value="Rossmann-like_a/b/a_fold"/>
</dbReference>
<comment type="function">
    <text evidence="2">Catalyzes the ADP transfer from ATP to D-glycero-beta-D-manno-heptose 1-phosphate, yielding ADP-D-glycero-beta-D-manno-heptose.</text>
</comment>
<dbReference type="PANTHER" id="PTHR46969:SF1">
    <property type="entry name" value="BIFUNCTIONAL PROTEIN HLDE"/>
    <property type="match status" value="1"/>
</dbReference>
<keyword evidence="8" id="KW-0511">Multifunctional enzyme</keyword>
<dbReference type="SUPFAM" id="SSF53613">
    <property type="entry name" value="Ribokinase-like"/>
    <property type="match status" value="1"/>
</dbReference>
<evidence type="ECO:0000256" key="6">
    <source>
        <dbReference type="ARBA" id="ARBA00022777"/>
    </source>
</evidence>
<keyword evidence="9" id="KW-0119">Carbohydrate metabolism</keyword>
<feature type="domain" description="Cytidyltransferase-like" evidence="11">
    <location>
        <begin position="636"/>
        <end position="760"/>
    </location>
</feature>
<evidence type="ECO:0000256" key="2">
    <source>
        <dbReference type="ARBA" id="ARBA00003753"/>
    </source>
</evidence>
<evidence type="ECO:0000256" key="9">
    <source>
        <dbReference type="ARBA" id="ARBA00023277"/>
    </source>
</evidence>
<dbReference type="Pfam" id="PF00294">
    <property type="entry name" value="PfkB"/>
    <property type="match status" value="1"/>
</dbReference>
<dbReference type="InterPro" id="IPR023030">
    <property type="entry name" value="Bifunc_HldE"/>
</dbReference>
<evidence type="ECO:0000256" key="3">
    <source>
        <dbReference type="ARBA" id="ARBA00022679"/>
    </source>
</evidence>
<dbReference type="OrthoDB" id="40021at2759"/>
<dbReference type="HAMAP" id="MF_01603">
    <property type="entry name" value="HldE"/>
    <property type="match status" value="1"/>
</dbReference>
<dbReference type="GO" id="GO:0016773">
    <property type="term" value="F:phosphotransferase activity, alcohol group as acceptor"/>
    <property type="evidence" value="ECO:0007669"/>
    <property type="project" value="InterPro"/>
</dbReference>
<dbReference type="Gene3D" id="3.40.50.620">
    <property type="entry name" value="HUPs"/>
    <property type="match status" value="1"/>
</dbReference>
<dbReference type="Pfam" id="PF01467">
    <property type="entry name" value="CTP_transf_like"/>
    <property type="match status" value="1"/>
</dbReference>
<keyword evidence="5" id="KW-0547">Nucleotide-binding</keyword>
<keyword evidence="3" id="KW-0808">Transferase</keyword>
<dbReference type="AlphaFoldDB" id="A0A9P1BHG9"/>
<keyword evidence="15" id="KW-1185">Reference proteome</keyword>
<accession>A0A9P1BHG9</accession>
<comment type="caution">
    <text evidence="12">The sequence shown here is derived from an EMBL/GenBank/DDBJ whole genome shotgun (WGS) entry which is preliminary data.</text>
</comment>
<keyword evidence="6" id="KW-0418">Kinase</keyword>
<dbReference type="GO" id="GO:0033785">
    <property type="term" value="F:heptose 7-phosphate kinase activity"/>
    <property type="evidence" value="ECO:0007669"/>
    <property type="project" value="TreeGrafter"/>
</dbReference>
<dbReference type="InterPro" id="IPR011611">
    <property type="entry name" value="PfkB_dom"/>
</dbReference>
<gene>
    <name evidence="12" type="ORF">C1SCF055_LOCUS121</name>
</gene>
<dbReference type="InterPro" id="IPR011913">
    <property type="entry name" value="RfaE_dom_I"/>
</dbReference>
<dbReference type="InterPro" id="IPR004821">
    <property type="entry name" value="Cyt_trans-like"/>
</dbReference>
<dbReference type="EMBL" id="CAMXCT020000001">
    <property type="protein sequence ID" value="CAL1124906.1"/>
    <property type="molecule type" value="Genomic_DNA"/>
</dbReference>
<comment type="function">
    <text evidence="1">Catalyzes the phosphorylation of D-glycero-D-manno-heptose 7-phosphate at the C-1 position to selectively form D-glycero-beta-D-manno-heptose-1,7-bisphosphate.</text>
</comment>
<proteinExistence type="inferred from homology"/>
<reference evidence="12" key="1">
    <citation type="submission" date="2022-10" db="EMBL/GenBank/DDBJ databases">
        <authorList>
            <person name="Chen Y."/>
            <person name="Dougan E. K."/>
            <person name="Chan C."/>
            <person name="Rhodes N."/>
            <person name="Thang M."/>
        </authorList>
    </citation>
    <scope>NUCLEOTIDE SEQUENCE</scope>
</reference>